<sequence length="168" mass="18666">MHPEEGLVPVEPLRRTHTPQRYSRTIKCSKNPPPAYNPAAEDYGQYLWDRFRSPTPDLPLITIPDSPSSVHGALGRQSPPCTPSPTVEPDPMHPEQIRVNQPRPRTLPAGPIRIMFTPPPHLCPLPDLDSDSDSSDYGGNEPVAEREDDDPLNPHGGDYEWPSLDAIN</sequence>
<accession>A0A2H3C411</accession>
<dbReference type="Proteomes" id="UP000218334">
    <property type="component" value="Unassembled WGS sequence"/>
</dbReference>
<dbReference type="EMBL" id="KZ293425">
    <property type="protein sequence ID" value="PBK70883.1"/>
    <property type="molecule type" value="Genomic_DNA"/>
</dbReference>
<name>A0A2H3C411_9AGAR</name>
<evidence type="ECO:0000256" key="1">
    <source>
        <dbReference type="SAM" id="MobiDB-lite"/>
    </source>
</evidence>
<protein>
    <submittedName>
        <fullName evidence="2">Uncharacterized protein</fullName>
    </submittedName>
</protein>
<feature type="compositionally biased region" description="Polar residues" evidence="1">
    <location>
        <begin position="19"/>
        <end position="28"/>
    </location>
</feature>
<evidence type="ECO:0000313" key="2">
    <source>
        <dbReference type="EMBL" id="PBK70883.1"/>
    </source>
</evidence>
<proteinExistence type="predicted"/>
<reference evidence="3" key="1">
    <citation type="journal article" date="2017" name="Nat. Ecol. Evol.">
        <title>Genome expansion and lineage-specific genetic innovations in the forest pathogenic fungi Armillaria.</title>
        <authorList>
            <person name="Sipos G."/>
            <person name="Prasanna A.N."/>
            <person name="Walter M.C."/>
            <person name="O'Connor E."/>
            <person name="Balint B."/>
            <person name="Krizsan K."/>
            <person name="Kiss B."/>
            <person name="Hess J."/>
            <person name="Varga T."/>
            <person name="Slot J."/>
            <person name="Riley R."/>
            <person name="Boka B."/>
            <person name="Rigling D."/>
            <person name="Barry K."/>
            <person name="Lee J."/>
            <person name="Mihaltcheva S."/>
            <person name="LaButti K."/>
            <person name="Lipzen A."/>
            <person name="Waldron R."/>
            <person name="Moloney N.M."/>
            <person name="Sperisen C."/>
            <person name="Kredics L."/>
            <person name="Vagvoelgyi C."/>
            <person name="Patrignani A."/>
            <person name="Fitzpatrick D."/>
            <person name="Nagy I."/>
            <person name="Doyle S."/>
            <person name="Anderson J.B."/>
            <person name="Grigoriev I.V."/>
            <person name="Gueldener U."/>
            <person name="Muensterkoetter M."/>
            <person name="Nagy L.G."/>
        </authorList>
    </citation>
    <scope>NUCLEOTIDE SEQUENCE [LARGE SCALE GENOMIC DNA]</scope>
    <source>
        <strain evidence="3">28-4</strain>
    </source>
</reference>
<feature type="region of interest" description="Disordered" evidence="1">
    <location>
        <begin position="1"/>
        <end position="38"/>
    </location>
</feature>
<evidence type="ECO:0000313" key="3">
    <source>
        <dbReference type="Proteomes" id="UP000218334"/>
    </source>
</evidence>
<dbReference type="AlphaFoldDB" id="A0A2H3C411"/>
<feature type="region of interest" description="Disordered" evidence="1">
    <location>
        <begin position="58"/>
        <end position="168"/>
    </location>
</feature>
<keyword evidence="3" id="KW-1185">Reference proteome</keyword>
<organism evidence="2 3">
    <name type="scientific">Armillaria solidipes</name>
    <dbReference type="NCBI Taxonomy" id="1076256"/>
    <lineage>
        <taxon>Eukaryota</taxon>
        <taxon>Fungi</taxon>
        <taxon>Dikarya</taxon>
        <taxon>Basidiomycota</taxon>
        <taxon>Agaricomycotina</taxon>
        <taxon>Agaricomycetes</taxon>
        <taxon>Agaricomycetidae</taxon>
        <taxon>Agaricales</taxon>
        <taxon>Marasmiineae</taxon>
        <taxon>Physalacriaceae</taxon>
        <taxon>Armillaria</taxon>
    </lineage>
</organism>
<gene>
    <name evidence="2" type="ORF">ARMSODRAFT_1017658</name>
</gene>